<accession>A0ACC0DFC4</accession>
<dbReference type="Proteomes" id="UP001497680">
    <property type="component" value="Unassembled WGS sequence"/>
</dbReference>
<evidence type="ECO:0000313" key="1">
    <source>
        <dbReference type="EMBL" id="KAI6091268.1"/>
    </source>
</evidence>
<organism evidence="1 2">
    <name type="scientific">Hypoxylon rubiginosum</name>
    <dbReference type="NCBI Taxonomy" id="110542"/>
    <lineage>
        <taxon>Eukaryota</taxon>
        <taxon>Fungi</taxon>
        <taxon>Dikarya</taxon>
        <taxon>Ascomycota</taxon>
        <taxon>Pezizomycotina</taxon>
        <taxon>Sordariomycetes</taxon>
        <taxon>Xylariomycetidae</taxon>
        <taxon>Xylariales</taxon>
        <taxon>Hypoxylaceae</taxon>
        <taxon>Hypoxylon</taxon>
    </lineage>
</organism>
<proteinExistence type="predicted"/>
<reference evidence="1 2" key="1">
    <citation type="journal article" date="2022" name="New Phytol.">
        <title>Ecological generalism drives hyperdiversity of secondary metabolite gene clusters in xylarialean endophytes.</title>
        <authorList>
            <person name="Franco M.E.E."/>
            <person name="Wisecaver J.H."/>
            <person name="Arnold A.E."/>
            <person name="Ju Y.M."/>
            <person name="Slot J.C."/>
            <person name="Ahrendt S."/>
            <person name="Moore L.P."/>
            <person name="Eastman K.E."/>
            <person name="Scott K."/>
            <person name="Konkel Z."/>
            <person name="Mondo S.J."/>
            <person name="Kuo A."/>
            <person name="Hayes R.D."/>
            <person name="Haridas S."/>
            <person name="Andreopoulos B."/>
            <person name="Riley R."/>
            <person name="LaButti K."/>
            <person name="Pangilinan J."/>
            <person name="Lipzen A."/>
            <person name="Amirebrahimi M."/>
            <person name="Yan J."/>
            <person name="Adam C."/>
            <person name="Keymanesh K."/>
            <person name="Ng V."/>
            <person name="Louie K."/>
            <person name="Northen T."/>
            <person name="Drula E."/>
            <person name="Henrissat B."/>
            <person name="Hsieh H.M."/>
            <person name="Youens-Clark K."/>
            <person name="Lutzoni F."/>
            <person name="Miadlikowska J."/>
            <person name="Eastwood D.C."/>
            <person name="Hamelin R.C."/>
            <person name="Grigoriev I.V."/>
            <person name="U'Ren J.M."/>
        </authorList>
    </citation>
    <scope>NUCLEOTIDE SEQUENCE [LARGE SCALE GENOMIC DNA]</scope>
    <source>
        <strain evidence="1 2">ER1909</strain>
    </source>
</reference>
<dbReference type="EMBL" id="MU394287">
    <property type="protein sequence ID" value="KAI6091268.1"/>
    <property type="molecule type" value="Genomic_DNA"/>
</dbReference>
<evidence type="ECO:0000313" key="2">
    <source>
        <dbReference type="Proteomes" id="UP001497680"/>
    </source>
</evidence>
<sequence length="293" mass="32185">MNEAVVKINPAVPYIYLPYGTCETAADNLPVTWNSSLGLYLWNTEDPLFSRIVGSPAVLGFHLVDRNRMRFTIKMPFRLMNLTLTSPIVEQPIQYFPCKPSVNGTLDEGSWQFGRAFLQAAFVGANYEQLTGFLAQAPGPDGEGSIVREISPTASTIESSSIDWFRKSWDPFWTVLEEPRPETPSSLPAGTIGGIAAGSAVALLITIGVIFLWRRKRQAAAPASNPPGCSSDMGGYRYEEPAELGDPLPHQMSDVYKTTPELGDPLPHQMSDFHGRAELDTASRYEVPVPVHI</sequence>
<name>A0ACC0DFC4_9PEZI</name>
<gene>
    <name evidence="1" type="ORF">F4821DRAFT_281205</name>
</gene>
<protein>
    <submittedName>
        <fullName evidence="1">Uncharacterized protein</fullName>
    </submittedName>
</protein>
<comment type="caution">
    <text evidence="1">The sequence shown here is derived from an EMBL/GenBank/DDBJ whole genome shotgun (WGS) entry which is preliminary data.</text>
</comment>
<keyword evidence="2" id="KW-1185">Reference proteome</keyword>